<evidence type="ECO:0000313" key="7">
    <source>
        <dbReference type="Proteomes" id="UP000194127"/>
    </source>
</evidence>
<feature type="region of interest" description="Disordered" evidence="4">
    <location>
        <begin position="228"/>
        <end position="256"/>
    </location>
</feature>
<dbReference type="InterPro" id="IPR036850">
    <property type="entry name" value="NDK-like_dom_sf"/>
</dbReference>
<dbReference type="Proteomes" id="UP000194127">
    <property type="component" value="Unassembled WGS sequence"/>
</dbReference>
<feature type="compositionally biased region" description="Low complexity" evidence="4">
    <location>
        <begin position="228"/>
        <end position="244"/>
    </location>
</feature>
<dbReference type="SUPFAM" id="SSF54919">
    <property type="entry name" value="Nucleoside diphosphate kinase, NDK"/>
    <property type="match status" value="1"/>
</dbReference>
<dbReference type="GeneID" id="36331260"/>
<dbReference type="GO" id="GO:0003341">
    <property type="term" value="P:cilium movement"/>
    <property type="evidence" value="ECO:0007669"/>
    <property type="project" value="TreeGrafter"/>
</dbReference>
<accession>A0A1X6MU52</accession>
<evidence type="ECO:0000256" key="3">
    <source>
        <dbReference type="PROSITE-ProRule" id="PRU00706"/>
    </source>
</evidence>
<feature type="region of interest" description="Disordered" evidence="4">
    <location>
        <begin position="336"/>
        <end position="517"/>
    </location>
</feature>
<feature type="region of interest" description="Disordered" evidence="4">
    <location>
        <begin position="1"/>
        <end position="65"/>
    </location>
</feature>
<dbReference type="EMBL" id="KZ110601">
    <property type="protein sequence ID" value="OSX59914.1"/>
    <property type="molecule type" value="Genomic_DNA"/>
</dbReference>
<feature type="compositionally biased region" description="Low complexity" evidence="4">
    <location>
        <begin position="415"/>
        <end position="497"/>
    </location>
</feature>
<proteinExistence type="inferred from homology"/>
<dbReference type="Pfam" id="PF00334">
    <property type="entry name" value="NDK"/>
    <property type="match status" value="1"/>
</dbReference>
<dbReference type="PANTHER" id="PTHR46161">
    <property type="entry name" value="NUCLEOSIDE DIPHOSPHATE KINASE"/>
    <property type="match status" value="1"/>
</dbReference>
<dbReference type="SMART" id="SM00562">
    <property type="entry name" value="NDK"/>
    <property type="match status" value="1"/>
</dbReference>
<feature type="domain" description="Nucleoside diphosphate kinase-like" evidence="5">
    <location>
        <begin position="66"/>
        <end position="199"/>
    </location>
</feature>
<dbReference type="PROSITE" id="PS51374">
    <property type="entry name" value="NDPK_LIKE"/>
    <property type="match status" value="1"/>
</dbReference>
<evidence type="ECO:0000313" key="6">
    <source>
        <dbReference type="EMBL" id="OSX59914.1"/>
    </source>
</evidence>
<dbReference type="GO" id="GO:0005929">
    <property type="term" value="C:cilium"/>
    <property type="evidence" value="ECO:0007669"/>
    <property type="project" value="TreeGrafter"/>
</dbReference>
<keyword evidence="7" id="KW-1185">Reference proteome</keyword>
<evidence type="ECO:0000256" key="4">
    <source>
        <dbReference type="SAM" id="MobiDB-lite"/>
    </source>
</evidence>
<sequence length="553" mass="58124">MSDSLDFTLSPEHSPARPPLASPPHDDVPLSEPLTESETHFETPQGVEAPSTPVPPSRSTSYSLPPTRTVAIIKAHAMDHRFDIEQRISEAGFEIVKERQMEFDIETDPDTMFELFGDEFESFAEGPVWVYVLERRRAVEVWTTLMGDVDPVVARKYTPNSLRALYGISAMQNAVMGSPDGPTAEIQISAIFASSPPFPTTELPDVGDSFPAGSLRSVSSSVLSALRKTTSSGSGNGSSVTSPSRAGDKTPNGKALFKARPVPATIATPTIVPRMSRASALRAGLPVEKAERAPPTKERLAETFANVPGHKRSETITVASTAPPVVAPRMTRAASLRMGQKSAESPRKSIVPAANGKPNGTVASANDTTAKRATFDGVPGHKRRESIPVSSTKPPTVPPRTNRSASLRQMKEAAPPSSFSFKSPSTQTPSRSSSRTSNNAPSGRVPLSRPASAASTQPATSHPPVSRRSSSVSRSSTSAGIVTATASAGDPAATADSAKPKPKPRLSVQAPTIAPRTNKSALLRAAKMATTAAAAPPVKAKAATATTSRAVRV</sequence>
<dbReference type="GO" id="GO:1902176">
    <property type="term" value="P:negative regulation of oxidative stress-induced intrinsic apoptotic signaling pathway"/>
    <property type="evidence" value="ECO:0007669"/>
    <property type="project" value="TreeGrafter"/>
</dbReference>
<organism evidence="6 7">
    <name type="scientific">Postia placenta MAD-698-R-SB12</name>
    <dbReference type="NCBI Taxonomy" id="670580"/>
    <lineage>
        <taxon>Eukaryota</taxon>
        <taxon>Fungi</taxon>
        <taxon>Dikarya</taxon>
        <taxon>Basidiomycota</taxon>
        <taxon>Agaricomycotina</taxon>
        <taxon>Agaricomycetes</taxon>
        <taxon>Polyporales</taxon>
        <taxon>Adustoporiaceae</taxon>
        <taxon>Rhodonia</taxon>
    </lineage>
</organism>
<reference evidence="6 7" key="1">
    <citation type="submission" date="2017-04" db="EMBL/GenBank/DDBJ databases">
        <title>Genome Sequence of the Model Brown-Rot Fungus Postia placenta SB12.</title>
        <authorList>
            <consortium name="DOE Joint Genome Institute"/>
            <person name="Gaskell J."/>
            <person name="Kersten P."/>
            <person name="Larrondo L.F."/>
            <person name="Canessa P."/>
            <person name="Martinez D."/>
            <person name="Hibbett D."/>
            <person name="Schmoll M."/>
            <person name="Kubicek C.P."/>
            <person name="Martinez A.T."/>
            <person name="Yadav J."/>
            <person name="Master E."/>
            <person name="Magnuson J.K."/>
            <person name="James T."/>
            <person name="Yaver D."/>
            <person name="Berka R."/>
            <person name="Labutti K."/>
            <person name="Lipzen A."/>
            <person name="Aerts A."/>
            <person name="Barry K."/>
            <person name="Henrissat B."/>
            <person name="Blanchette R."/>
            <person name="Grigoriev I."/>
            <person name="Cullen D."/>
        </authorList>
    </citation>
    <scope>NUCLEOTIDE SEQUENCE [LARGE SCALE GENOMIC DNA]</scope>
    <source>
        <strain evidence="6 7">MAD-698-R-SB12</strain>
    </source>
</reference>
<dbReference type="RefSeq" id="XP_024336708.1">
    <property type="nucleotide sequence ID" value="XM_024486311.1"/>
</dbReference>
<evidence type="ECO:0000256" key="1">
    <source>
        <dbReference type="ARBA" id="ARBA00008142"/>
    </source>
</evidence>
<evidence type="ECO:0000256" key="2">
    <source>
        <dbReference type="ARBA" id="ARBA00017632"/>
    </source>
</evidence>
<comment type="caution">
    <text evidence="3">Lacks conserved residue(s) required for the propagation of feature annotation.</text>
</comment>
<name>A0A1X6MU52_9APHY</name>
<dbReference type="OrthoDB" id="2162449at2759"/>
<dbReference type="InterPro" id="IPR034907">
    <property type="entry name" value="NDK-like_dom"/>
</dbReference>
<dbReference type="STRING" id="670580.A0A1X6MU52"/>
<dbReference type="AlphaFoldDB" id="A0A1X6MU52"/>
<evidence type="ECO:0000259" key="5">
    <source>
        <dbReference type="SMART" id="SM00562"/>
    </source>
</evidence>
<protein>
    <recommendedName>
        <fullName evidence="2">Nucleoside diphosphate kinase</fullName>
    </recommendedName>
</protein>
<dbReference type="PANTHER" id="PTHR46161:SF1">
    <property type="entry name" value="NUCLEOSIDE DIPHOSPHATE KINASE HOMOLOG 5"/>
    <property type="match status" value="1"/>
</dbReference>
<comment type="similarity">
    <text evidence="1 3">Belongs to the NDK family.</text>
</comment>
<gene>
    <name evidence="6" type="ORF">POSPLADRAFT_1149492</name>
</gene>
<dbReference type="Gene3D" id="3.30.70.141">
    <property type="entry name" value="Nucleoside diphosphate kinase-like domain"/>
    <property type="match status" value="1"/>
</dbReference>